<name>A0A1G2BTW5_9BACT</name>
<organism evidence="1 2">
    <name type="scientific">Candidatus Komeilibacteria bacterium RIFCSPLOWO2_02_FULL_48_11</name>
    <dbReference type="NCBI Taxonomy" id="1798553"/>
    <lineage>
        <taxon>Bacteria</taxon>
        <taxon>Candidatus Komeiliibacteriota</taxon>
    </lineage>
</organism>
<dbReference type="Proteomes" id="UP000178109">
    <property type="component" value="Unassembled WGS sequence"/>
</dbReference>
<evidence type="ECO:0000313" key="2">
    <source>
        <dbReference type="Proteomes" id="UP000178109"/>
    </source>
</evidence>
<accession>A0A1G2BTW5</accession>
<dbReference type="AlphaFoldDB" id="A0A1G2BTW5"/>
<comment type="caution">
    <text evidence="1">The sequence shown here is derived from an EMBL/GenBank/DDBJ whole genome shotgun (WGS) entry which is preliminary data.</text>
</comment>
<dbReference type="STRING" id="1798553.A3H70_00635"/>
<sequence length="132" mass="15068">MIEVDEFFTNKDDVDASFCFSTHPSGKSFSVKEYKVLIFWEGRVEAGSLDKVEWNKERLKGVGIEVTEDEGRLIALHCLWELKDGREDEISALERMLANPWPGTDVKGNKRNFGFCKLHLENLNAALRSLGF</sequence>
<proteinExistence type="predicted"/>
<reference evidence="1 2" key="1">
    <citation type="journal article" date="2016" name="Nat. Commun.">
        <title>Thousands of microbial genomes shed light on interconnected biogeochemical processes in an aquifer system.</title>
        <authorList>
            <person name="Anantharaman K."/>
            <person name="Brown C.T."/>
            <person name="Hug L.A."/>
            <person name="Sharon I."/>
            <person name="Castelle C.J."/>
            <person name="Probst A.J."/>
            <person name="Thomas B.C."/>
            <person name="Singh A."/>
            <person name="Wilkins M.J."/>
            <person name="Karaoz U."/>
            <person name="Brodie E.L."/>
            <person name="Williams K.H."/>
            <person name="Hubbard S.S."/>
            <person name="Banfield J.F."/>
        </authorList>
    </citation>
    <scope>NUCLEOTIDE SEQUENCE [LARGE SCALE GENOMIC DNA]</scope>
</reference>
<gene>
    <name evidence="1" type="ORF">A3H70_00635</name>
</gene>
<dbReference type="EMBL" id="MHKO01000019">
    <property type="protein sequence ID" value="OGY92551.1"/>
    <property type="molecule type" value="Genomic_DNA"/>
</dbReference>
<evidence type="ECO:0000313" key="1">
    <source>
        <dbReference type="EMBL" id="OGY92551.1"/>
    </source>
</evidence>
<protein>
    <submittedName>
        <fullName evidence="1">Uncharacterized protein</fullName>
    </submittedName>
</protein>